<keyword evidence="4" id="KW-0493">Microtubule</keyword>
<evidence type="ECO:0000256" key="6">
    <source>
        <dbReference type="SAM" id="Coils"/>
    </source>
</evidence>
<dbReference type="EMBL" id="CAMAPE010000010">
    <property type="protein sequence ID" value="CAH9076783.1"/>
    <property type="molecule type" value="Genomic_DNA"/>
</dbReference>
<feature type="coiled-coil region" evidence="6">
    <location>
        <begin position="251"/>
        <end position="281"/>
    </location>
</feature>
<evidence type="ECO:0000256" key="7">
    <source>
        <dbReference type="SAM" id="MobiDB-lite"/>
    </source>
</evidence>
<keyword evidence="10" id="KW-1185">Reference proteome</keyword>
<gene>
    <name evidence="9" type="ORF">CEURO_LOCUS6018</name>
</gene>
<keyword evidence="3" id="KW-0963">Cytoplasm</keyword>
<feature type="region of interest" description="Disordered" evidence="7">
    <location>
        <begin position="1"/>
        <end position="206"/>
    </location>
</feature>
<dbReference type="GO" id="GO:0005874">
    <property type="term" value="C:microtubule"/>
    <property type="evidence" value="ECO:0007669"/>
    <property type="project" value="UniProtKB-KW"/>
</dbReference>
<comment type="caution">
    <text evidence="9">The sequence shown here is derived from an EMBL/GenBank/DDBJ whole genome shotgun (WGS) entry which is preliminary data.</text>
</comment>
<comment type="similarity">
    <text evidence="2">Belongs to the TPX2 family.</text>
</comment>
<sequence>MDVDDNKSIAENGVDHEREFHQQLPSDEDVFADKSDVIPNGRSTNEDLECDLKRTVNLNEDEALDSSVQDAKQSHLSGSKQGSEFSRSGELKSDKVEKSLGKPKTGKLSSLMGSKKGQFGKDGSCGSVSNGTSTPGSRDKQSSVHRAKPFDEKKTGEVDSKTASALVKTNNAKQSGHPGKTSPTRVEQLEGFKENPSLKPLKKGSLTKAEVAQSALSPTSGDAKSCRSGALPNYGFSFKCNERAEKRREFYSKLEEKIHAKEMEKSNMQEKTKESQQAEIKMLRKALAFKATPMPSFYQEPPPPKVELKKTPPTRAKSPKLGRKKSSPTREKRNVHSGTQHIRLSLDERASQNEPGKRFSHVSAKTPLRKSLPKLPSEKTNVSGEIRKAPACRATTLNMEITDIASHPNNAASVDTEAITPKGETQETIIMDAGQPEAVAFMETIQTEANDKFVVEAPSQSTVPQESITADH</sequence>
<accession>A0A9P0YV94</accession>
<feature type="compositionally biased region" description="Basic and acidic residues" evidence="7">
    <location>
        <begin position="87"/>
        <end position="100"/>
    </location>
</feature>
<organism evidence="9 10">
    <name type="scientific">Cuscuta europaea</name>
    <name type="common">European dodder</name>
    <dbReference type="NCBI Taxonomy" id="41803"/>
    <lineage>
        <taxon>Eukaryota</taxon>
        <taxon>Viridiplantae</taxon>
        <taxon>Streptophyta</taxon>
        <taxon>Embryophyta</taxon>
        <taxon>Tracheophyta</taxon>
        <taxon>Spermatophyta</taxon>
        <taxon>Magnoliopsida</taxon>
        <taxon>eudicotyledons</taxon>
        <taxon>Gunneridae</taxon>
        <taxon>Pentapetalae</taxon>
        <taxon>asterids</taxon>
        <taxon>lamiids</taxon>
        <taxon>Solanales</taxon>
        <taxon>Convolvulaceae</taxon>
        <taxon>Cuscuteae</taxon>
        <taxon>Cuscuta</taxon>
        <taxon>Cuscuta subgen. Cuscuta</taxon>
    </lineage>
</organism>
<dbReference type="GO" id="GO:0008017">
    <property type="term" value="F:microtubule binding"/>
    <property type="evidence" value="ECO:0007669"/>
    <property type="project" value="InterPro"/>
</dbReference>
<feature type="compositionally biased region" description="Basic and acidic residues" evidence="7">
    <location>
        <begin position="137"/>
        <end position="160"/>
    </location>
</feature>
<dbReference type="OrthoDB" id="1939285at2759"/>
<feature type="compositionally biased region" description="Basic and acidic residues" evidence="7">
    <location>
        <begin position="1"/>
        <end position="21"/>
    </location>
</feature>
<dbReference type="PANTHER" id="PTHR31358">
    <property type="entry name" value="PROTEIN WVD2-LIKE 4"/>
    <property type="match status" value="1"/>
</dbReference>
<feature type="compositionally biased region" description="Polar residues" evidence="7">
    <location>
        <begin position="126"/>
        <end position="136"/>
    </location>
</feature>
<evidence type="ECO:0000259" key="8">
    <source>
        <dbReference type="Pfam" id="PF06886"/>
    </source>
</evidence>
<proteinExistence type="inferred from homology"/>
<feature type="domain" description="TPX2 C-terminal" evidence="8">
    <location>
        <begin position="236"/>
        <end position="311"/>
    </location>
</feature>
<evidence type="ECO:0000313" key="10">
    <source>
        <dbReference type="Proteomes" id="UP001152484"/>
    </source>
</evidence>
<keyword evidence="6" id="KW-0175">Coiled coil</keyword>
<reference evidence="9" key="1">
    <citation type="submission" date="2022-07" db="EMBL/GenBank/DDBJ databases">
        <authorList>
            <person name="Macas J."/>
            <person name="Novak P."/>
            <person name="Neumann P."/>
        </authorList>
    </citation>
    <scope>NUCLEOTIDE SEQUENCE</scope>
</reference>
<feature type="compositionally biased region" description="Basic and acidic residues" evidence="7">
    <location>
        <begin position="344"/>
        <end position="357"/>
    </location>
</feature>
<comment type="subcellular location">
    <subcellularLocation>
        <location evidence="1">Cytoplasm</location>
        <location evidence="1">Cytoskeleton</location>
    </subcellularLocation>
</comment>
<evidence type="ECO:0000256" key="2">
    <source>
        <dbReference type="ARBA" id="ARBA00005885"/>
    </source>
</evidence>
<dbReference type="Pfam" id="PF06886">
    <property type="entry name" value="TPX2"/>
    <property type="match status" value="1"/>
</dbReference>
<dbReference type="InterPro" id="IPR044833">
    <property type="entry name" value="WDL5/6"/>
</dbReference>
<keyword evidence="5" id="KW-0206">Cytoskeleton</keyword>
<feature type="compositionally biased region" description="Polar residues" evidence="7">
    <location>
        <begin position="66"/>
        <end position="86"/>
    </location>
</feature>
<name>A0A9P0YV94_CUSEU</name>
<evidence type="ECO:0000256" key="5">
    <source>
        <dbReference type="ARBA" id="ARBA00023212"/>
    </source>
</evidence>
<feature type="compositionally biased region" description="Basic residues" evidence="7">
    <location>
        <begin position="317"/>
        <end position="327"/>
    </location>
</feature>
<dbReference type="AlphaFoldDB" id="A0A9P0YV94"/>
<dbReference type="PANTHER" id="PTHR31358:SF29">
    <property type="entry name" value="PROTEIN WVD2-LIKE 5-RELATED"/>
    <property type="match status" value="1"/>
</dbReference>
<feature type="region of interest" description="Disordered" evidence="7">
    <location>
        <begin position="293"/>
        <end position="385"/>
    </location>
</feature>
<evidence type="ECO:0000313" key="9">
    <source>
        <dbReference type="EMBL" id="CAH9076783.1"/>
    </source>
</evidence>
<evidence type="ECO:0000256" key="3">
    <source>
        <dbReference type="ARBA" id="ARBA00022490"/>
    </source>
</evidence>
<protein>
    <recommendedName>
        <fullName evidence="8">TPX2 C-terminal domain-containing protein</fullName>
    </recommendedName>
</protein>
<feature type="compositionally biased region" description="Polar residues" evidence="7">
    <location>
        <begin position="161"/>
        <end position="174"/>
    </location>
</feature>
<dbReference type="InterPro" id="IPR027329">
    <property type="entry name" value="TPX2_C"/>
</dbReference>
<evidence type="ECO:0000256" key="4">
    <source>
        <dbReference type="ARBA" id="ARBA00022701"/>
    </source>
</evidence>
<evidence type="ECO:0000256" key="1">
    <source>
        <dbReference type="ARBA" id="ARBA00004245"/>
    </source>
</evidence>
<dbReference type="Proteomes" id="UP001152484">
    <property type="component" value="Unassembled WGS sequence"/>
</dbReference>